<gene>
    <name evidence="1" type="ORF">AMK59_5075</name>
</gene>
<comment type="caution">
    <text evidence="1">The sequence shown here is derived from an EMBL/GenBank/DDBJ whole genome shotgun (WGS) entry which is preliminary data.</text>
</comment>
<dbReference type="OrthoDB" id="25402at2759"/>
<dbReference type="Proteomes" id="UP000051574">
    <property type="component" value="Unassembled WGS sequence"/>
</dbReference>
<dbReference type="Gene3D" id="1.10.10.10">
    <property type="entry name" value="Winged helix-like DNA-binding domain superfamily/Winged helix DNA-binding domain"/>
    <property type="match status" value="1"/>
</dbReference>
<evidence type="ECO:0000313" key="2">
    <source>
        <dbReference type="Proteomes" id="UP000051574"/>
    </source>
</evidence>
<organism evidence="1 2">
    <name type="scientific">Oryctes borbonicus</name>
    <dbReference type="NCBI Taxonomy" id="1629725"/>
    <lineage>
        <taxon>Eukaryota</taxon>
        <taxon>Metazoa</taxon>
        <taxon>Ecdysozoa</taxon>
        <taxon>Arthropoda</taxon>
        <taxon>Hexapoda</taxon>
        <taxon>Insecta</taxon>
        <taxon>Pterygota</taxon>
        <taxon>Neoptera</taxon>
        <taxon>Endopterygota</taxon>
        <taxon>Coleoptera</taxon>
        <taxon>Polyphaga</taxon>
        <taxon>Scarabaeiformia</taxon>
        <taxon>Scarabaeidae</taxon>
        <taxon>Dynastinae</taxon>
        <taxon>Oryctes</taxon>
    </lineage>
</organism>
<protein>
    <recommendedName>
        <fullName evidence="3">Transposase Tc1-like domain-containing protein</fullName>
    </recommendedName>
</protein>
<keyword evidence="2" id="KW-1185">Reference proteome</keyword>
<name>A0A0T6B136_9SCAR</name>
<sequence>MEQNKHCSVETRELIIKLRNEGKSYKFIQSMLNCSAKNINSVGWQVKEETRGRKKKMTIREDNFILHHIKVNPFLSSVKLNLTLNITARTIRRRIQDNNLLPRSPRKVPLLEEENTCSQIKVKLCYWARVVVDHT</sequence>
<reference evidence="1 2" key="1">
    <citation type="submission" date="2015-09" db="EMBL/GenBank/DDBJ databases">
        <title>Draft genome of the scarab beetle Oryctes borbonicus.</title>
        <authorList>
            <person name="Meyer J.M."/>
            <person name="Markov G.V."/>
            <person name="Baskaran P."/>
            <person name="Herrmann M."/>
            <person name="Sommer R.J."/>
            <person name="Roedelsperger C."/>
        </authorList>
    </citation>
    <scope>NUCLEOTIDE SEQUENCE [LARGE SCALE GENOMIC DNA]</scope>
    <source>
        <strain evidence="1">OB123</strain>
        <tissue evidence="1">Whole animal</tissue>
    </source>
</reference>
<accession>A0A0T6B136</accession>
<evidence type="ECO:0008006" key="3">
    <source>
        <dbReference type="Google" id="ProtNLM"/>
    </source>
</evidence>
<dbReference type="AlphaFoldDB" id="A0A0T6B136"/>
<dbReference type="EMBL" id="LJIG01016288">
    <property type="protein sequence ID" value="KRT81050.1"/>
    <property type="molecule type" value="Genomic_DNA"/>
</dbReference>
<dbReference type="InterPro" id="IPR036388">
    <property type="entry name" value="WH-like_DNA-bd_sf"/>
</dbReference>
<proteinExistence type="predicted"/>
<evidence type="ECO:0000313" key="1">
    <source>
        <dbReference type="EMBL" id="KRT81050.1"/>
    </source>
</evidence>